<dbReference type="InterPro" id="IPR042185">
    <property type="entry name" value="Serpin_sf_2"/>
</dbReference>
<organism evidence="6 7">
    <name type="scientific">Mythimna separata</name>
    <name type="common">Oriental armyworm</name>
    <name type="synonym">Pseudaletia separata</name>
    <dbReference type="NCBI Taxonomy" id="271217"/>
    <lineage>
        <taxon>Eukaryota</taxon>
        <taxon>Metazoa</taxon>
        <taxon>Ecdysozoa</taxon>
        <taxon>Arthropoda</taxon>
        <taxon>Hexapoda</taxon>
        <taxon>Insecta</taxon>
        <taxon>Pterygota</taxon>
        <taxon>Neoptera</taxon>
        <taxon>Endopterygota</taxon>
        <taxon>Lepidoptera</taxon>
        <taxon>Glossata</taxon>
        <taxon>Ditrysia</taxon>
        <taxon>Noctuoidea</taxon>
        <taxon>Noctuidae</taxon>
        <taxon>Noctuinae</taxon>
        <taxon>Hadenini</taxon>
        <taxon>Mythimna</taxon>
    </lineage>
</organism>
<dbReference type="SUPFAM" id="SSF56574">
    <property type="entry name" value="Serpins"/>
    <property type="match status" value="1"/>
</dbReference>
<feature type="domain" description="Serpin" evidence="5">
    <location>
        <begin position="29"/>
        <end position="392"/>
    </location>
</feature>
<name>A0AAD7YA27_MYTSE</name>
<dbReference type="InterPro" id="IPR036186">
    <property type="entry name" value="Serpin_sf"/>
</dbReference>
<evidence type="ECO:0000256" key="2">
    <source>
        <dbReference type="ARBA" id="ARBA00022900"/>
    </source>
</evidence>
<gene>
    <name evidence="6" type="ORF">PYW07_010567</name>
</gene>
<dbReference type="CDD" id="cd19598">
    <property type="entry name" value="serpin77Ba-like_insects"/>
    <property type="match status" value="1"/>
</dbReference>
<keyword evidence="7" id="KW-1185">Reference proteome</keyword>
<dbReference type="PANTHER" id="PTHR11461:SF367">
    <property type="entry name" value="GH21475P-RELATED"/>
    <property type="match status" value="1"/>
</dbReference>
<dbReference type="Gene3D" id="3.30.497.10">
    <property type="entry name" value="Antithrombin, subunit I, domain 2"/>
    <property type="match status" value="1"/>
</dbReference>
<dbReference type="InterPro" id="IPR023796">
    <property type="entry name" value="Serpin_dom"/>
</dbReference>
<accession>A0AAD7YA27</accession>
<dbReference type="Proteomes" id="UP001231518">
    <property type="component" value="Chromosome 25"/>
</dbReference>
<dbReference type="SMART" id="SM00093">
    <property type="entry name" value="SERPIN"/>
    <property type="match status" value="1"/>
</dbReference>
<evidence type="ECO:0000256" key="3">
    <source>
        <dbReference type="RuleBase" id="RU000411"/>
    </source>
</evidence>
<feature type="chain" id="PRO_5042074394" description="Serpin domain-containing protein" evidence="4">
    <location>
        <begin position="17"/>
        <end position="395"/>
    </location>
</feature>
<dbReference type="InterPro" id="IPR042178">
    <property type="entry name" value="Serpin_sf_1"/>
</dbReference>
<dbReference type="EMBL" id="JARGEI010000026">
    <property type="protein sequence ID" value="KAJ8708442.1"/>
    <property type="molecule type" value="Genomic_DNA"/>
</dbReference>
<proteinExistence type="inferred from homology"/>
<protein>
    <recommendedName>
        <fullName evidence="5">Serpin domain-containing protein</fullName>
    </recommendedName>
</protein>
<dbReference type="GO" id="GO:0005615">
    <property type="term" value="C:extracellular space"/>
    <property type="evidence" value="ECO:0007669"/>
    <property type="project" value="InterPro"/>
</dbReference>
<evidence type="ECO:0000256" key="4">
    <source>
        <dbReference type="SAM" id="SignalP"/>
    </source>
</evidence>
<evidence type="ECO:0000313" key="6">
    <source>
        <dbReference type="EMBL" id="KAJ8708442.1"/>
    </source>
</evidence>
<feature type="signal peptide" evidence="4">
    <location>
        <begin position="1"/>
        <end position="16"/>
    </location>
</feature>
<dbReference type="AlphaFoldDB" id="A0AAD7YA27"/>
<reference evidence="6" key="1">
    <citation type="submission" date="2023-03" db="EMBL/GenBank/DDBJ databases">
        <title>Chromosome-level genomes of two armyworms, Mythimna separata and Mythimna loreyi, provide insights into the biosynthesis and reception of sex pheromones.</title>
        <authorList>
            <person name="Zhao H."/>
        </authorList>
    </citation>
    <scope>NUCLEOTIDE SEQUENCE</scope>
    <source>
        <strain evidence="6">BeijingLab</strain>
        <tissue evidence="6">Pupa</tissue>
    </source>
</reference>
<dbReference type="InterPro" id="IPR023795">
    <property type="entry name" value="Serpin_CS"/>
</dbReference>
<keyword evidence="1" id="KW-0646">Protease inhibitor</keyword>
<dbReference type="Pfam" id="PF00079">
    <property type="entry name" value="Serpin"/>
    <property type="match status" value="1"/>
</dbReference>
<dbReference type="GO" id="GO:0004867">
    <property type="term" value="F:serine-type endopeptidase inhibitor activity"/>
    <property type="evidence" value="ECO:0007669"/>
    <property type="project" value="UniProtKB-KW"/>
</dbReference>
<keyword evidence="4" id="KW-0732">Signal</keyword>
<dbReference type="Gene3D" id="2.30.39.10">
    <property type="entry name" value="Alpha-1-antitrypsin, domain 1"/>
    <property type="match status" value="1"/>
</dbReference>
<evidence type="ECO:0000313" key="7">
    <source>
        <dbReference type="Proteomes" id="UP001231518"/>
    </source>
</evidence>
<sequence>MKSVALVLLFIGVCYCQTEFYERPRNFSIELLYYTQAETNGHVVISPFGIWTLMTGIALGATGNSYNQLARAFILPRQQNTLVKGYRDLTNTVLAQGDNGVSLASRNFVFLDNDFTVYQDFRSALQNDFGASLKVLDFDDPNSARIANTYIEKSGGRVSNVLRSDDFRESRMILTNVISFKGLWASPFNKSDTVLEPFYDEDKKVAGTVNMMFQKGQFAFSNMQALKSFVVELPYGTNGKYSMIVILPYPSVKIADMYKNFAQVSLKDIFKRLQDDVDAFGMEDVDVKLPRFHISTNLVLNKPLNDMGVYDIFQPDLASFQRVSKDQIFVSAIVHKADIEVTESGTVASAVTTATFSDRISAPYFHANRPFIYFIMEKTTTTVIFSGIYSKPTVY</sequence>
<dbReference type="PROSITE" id="PS00284">
    <property type="entry name" value="SERPIN"/>
    <property type="match status" value="1"/>
</dbReference>
<keyword evidence="2" id="KW-0722">Serine protease inhibitor</keyword>
<dbReference type="InterPro" id="IPR000215">
    <property type="entry name" value="Serpin_fam"/>
</dbReference>
<comment type="caution">
    <text evidence="6">The sequence shown here is derived from an EMBL/GenBank/DDBJ whole genome shotgun (WGS) entry which is preliminary data.</text>
</comment>
<evidence type="ECO:0000256" key="1">
    <source>
        <dbReference type="ARBA" id="ARBA00022690"/>
    </source>
</evidence>
<evidence type="ECO:0000259" key="5">
    <source>
        <dbReference type="SMART" id="SM00093"/>
    </source>
</evidence>
<comment type="similarity">
    <text evidence="3">Belongs to the serpin family.</text>
</comment>
<dbReference type="PANTHER" id="PTHR11461">
    <property type="entry name" value="SERINE PROTEASE INHIBITOR, SERPIN"/>
    <property type="match status" value="1"/>
</dbReference>